<evidence type="ECO:0000256" key="11">
    <source>
        <dbReference type="PROSITE-ProRule" id="PRU00290"/>
    </source>
</evidence>
<proteinExistence type="inferred from homology"/>
<keyword evidence="5" id="KW-0653">Protein transport</keyword>
<evidence type="ECO:0000256" key="1">
    <source>
        <dbReference type="ARBA" id="ARBA00004409"/>
    </source>
</evidence>
<dbReference type="Gene3D" id="3.30.450.50">
    <property type="entry name" value="Longin domain"/>
    <property type="match status" value="1"/>
</dbReference>
<dbReference type="EMBL" id="JADGJD010000041">
    <property type="protein sequence ID" value="KAJ3056226.1"/>
    <property type="molecule type" value="Genomic_DNA"/>
</dbReference>
<comment type="subcellular location">
    <subcellularLocation>
        <location evidence="1">Golgi apparatus membrane</location>
        <topology evidence="1">Single-pass type IV membrane protein</topology>
    </subcellularLocation>
</comment>
<dbReference type="GO" id="GO:0000139">
    <property type="term" value="C:Golgi membrane"/>
    <property type="evidence" value="ECO:0007669"/>
    <property type="project" value="UniProtKB-SubCell"/>
</dbReference>
<dbReference type="PROSITE" id="PS00417">
    <property type="entry name" value="SYNAPTOBREVIN"/>
    <property type="match status" value="1"/>
</dbReference>
<dbReference type="PANTHER" id="PTHR21136">
    <property type="entry name" value="SNARE PROTEINS"/>
    <property type="match status" value="1"/>
</dbReference>
<evidence type="ECO:0000256" key="5">
    <source>
        <dbReference type="ARBA" id="ARBA00022927"/>
    </source>
</evidence>
<dbReference type="SUPFAM" id="SSF64356">
    <property type="entry name" value="SNARE-like"/>
    <property type="match status" value="1"/>
</dbReference>
<dbReference type="CDD" id="cd14824">
    <property type="entry name" value="Longin"/>
    <property type="match status" value="1"/>
</dbReference>
<evidence type="ECO:0000259" key="14">
    <source>
        <dbReference type="PROSITE" id="PS50892"/>
    </source>
</evidence>
<feature type="domain" description="V-SNARE coiled-coil homology" evidence="14">
    <location>
        <begin position="124"/>
        <end position="184"/>
    </location>
</feature>
<dbReference type="PANTHER" id="PTHR21136:SF168">
    <property type="entry name" value="VESICLE-ASSOCIATED MEMBRANE PROTEIN 9"/>
    <property type="match status" value="1"/>
</dbReference>
<dbReference type="InterPro" id="IPR001388">
    <property type="entry name" value="Synaptobrevin-like"/>
</dbReference>
<dbReference type="AlphaFoldDB" id="A0AAD5X9G2"/>
<sequence length="223" mass="25788">MPIIYGLVSRGAIILAEHATTTGNFTTVTQHILEKIPEGDSKMTYVYDRYLFHYVQRDGIIYLCLADDTFGRRVPFAFLEDIARRFENHYGERAHSAIAYGLNEFSKTIAQLMEFYSSNPGSDKLRQVQGEIDQVKDVMVHNIEKVLERGERIDILVDKTDNLNQASFAFKKRSTALRRAMWWKNTKLMVILVAVIIFLIYFLISTHCGFPSWSYCRVRAEVD</sequence>
<keyword evidence="3" id="KW-0813">Transport</keyword>
<keyword evidence="16" id="KW-1185">Reference proteome</keyword>
<evidence type="ECO:0000313" key="16">
    <source>
        <dbReference type="Proteomes" id="UP001212841"/>
    </source>
</evidence>
<evidence type="ECO:0000256" key="2">
    <source>
        <dbReference type="ARBA" id="ARBA00008025"/>
    </source>
</evidence>
<keyword evidence="6 12" id="KW-1133">Transmembrane helix</keyword>
<gene>
    <name evidence="15" type="primary">VAMP7</name>
    <name evidence="15" type="ORF">HK097_007709</name>
</gene>
<evidence type="ECO:0000313" key="15">
    <source>
        <dbReference type="EMBL" id="KAJ3056226.1"/>
    </source>
</evidence>
<dbReference type="PROSITE" id="PS50892">
    <property type="entry name" value="V_SNARE"/>
    <property type="match status" value="1"/>
</dbReference>
<dbReference type="InterPro" id="IPR051097">
    <property type="entry name" value="Synaptobrevin-like_transport"/>
</dbReference>
<feature type="transmembrane region" description="Helical" evidence="12">
    <location>
        <begin position="188"/>
        <end position="204"/>
    </location>
</feature>
<dbReference type="SUPFAM" id="SSF58038">
    <property type="entry name" value="SNARE fusion complex"/>
    <property type="match status" value="1"/>
</dbReference>
<keyword evidence="8 11" id="KW-0175">Coiled coil</keyword>
<evidence type="ECO:0000256" key="12">
    <source>
        <dbReference type="SAM" id="Phobius"/>
    </source>
</evidence>
<evidence type="ECO:0000256" key="6">
    <source>
        <dbReference type="ARBA" id="ARBA00022989"/>
    </source>
</evidence>
<dbReference type="FunFam" id="3.30.450.50:FF:000011">
    <property type="entry name" value="Vesicle-associated membrane protein 714"/>
    <property type="match status" value="1"/>
</dbReference>
<keyword evidence="7" id="KW-0333">Golgi apparatus</keyword>
<dbReference type="InterPro" id="IPR042855">
    <property type="entry name" value="V_SNARE_CC"/>
</dbReference>
<dbReference type="SMART" id="SM01270">
    <property type="entry name" value="Longin"/>
    <property type="match status" value="1"/>
</dbReference>
<dbReference type="PRINTS" id="PR00219">
    <property type="entry name" value="SYNAPTOBREVN"/>
</dbReference>
<evidence type="ECO:0000256" key="9">
    <source>
        <dbReference type="ARBA" id="ARBA00023136"/>
    </source>
</evidence>
<dbReference type="FunFam" id="1.20.5.110:FF:000004">
    <property type="entry name" value="Vesicle-associated membrane protein 7"/>
    <property type="match status" value="1"/>
</dbReference>
<evidence type="ECO:0000256" key="4">
    <source>
        <dbReference type="ARBA" id="ARBA00022692"/>
    </source>
</evidence>
<dbReference type="InterPro" id="IPR010908">
    <property type="entry name" value="Longin_dom"/>
</dbReference>
<dbReference type="Pfam" id="PF13774">
    <property type="entry name" value="Longin"/>
    <property type="match status" value="1"/>
</dbReference>
<accession>A0AAD5X9G2</accession>
<dbReference type="InterPro" id="IPR011012">
    <property type="entry name" value="Longin-like_dom_sf"/>
</dbReference>
<keyword evidence="4 12" id="KW-0812">Transmembrane</keyword>
<feature type="domain" description="Longin" evidence="13">
    <location>
        <begin position="7"/>
        <end position="109"/>
    </location>
</feature>
<evidence type="ECO:0000256" key="10">
    <source>
        <dbReference type="ARBA" id="ARBA00026133"/>
    </source>
</evidence>
<protein>
    <recommendedName>
        <fullName evidence="10">Synaptobrevin homolog YKT6</fullName>
    </recommendedName>
</protein>
<comment type="caution">
    <text evidence="15">The sequence shown here is derived from an EMBL/GenBank/DDBJ whole genome shotgun (WGS) entry which is preliminary data.</text>
</comment>
<evidence type="ECO:0000256" key="3">
    <source>
        <dbReference type="ARBA" id="ARBA00022448"/>
    </source>
</evidence>
<dbReference type="GO" id="GO:0016192">
    <property type="term" value="P:vesicle-mediated transport"/>
    <property type="evidence" value="ECO:0007669"/>
    <property type="project" value="InterPro"/>
</dbReference>
<reference evidence="15" key="1">
    <citation type="submission" date="2020-05" db="EMBL/GenBank/DDBJ databases">
        <title>Phylogenomic resolution of chytrid fungi.</title>
        <authorList>
            <person name="Stajich J.E."/>
            <person name="Amses K."/>
            <person name="Simmons R."/>
            <person name="Seto K."/>
            <person name="Myers J."/>
            <person name="Bonds A."/>
            <person name="Quandt C.A."/>
            <person name="Barry K."/>
            <person name="Liu P."/>
            <person name="Grigoriev I."/>
            <person name="Longcore J.E."/>
            <person name="James T.Y."/>
        </authorList>
    </citation>
    <scope>NUCLEOTIDE SEQUENCE</scope>
    <source>
        <strain evidence="15">JEL0318</strain>
    </source>
</reference>
<organism evidence="15 16">
    <name type="scientific">Rhizophlyctis rosea</name>
    <dbReference type="NCBI Taxonomy" id="64517"/>
    <lineage>
        <taxon>Eukaryota</taxon>
        <taxon>Fungi</taxon>
        <taxon>Fungi incertae sedis</taxon>
        <taxon>Chytridiomycota</taxon>
        <taxon>Chytridiomycota incertae sedis</taxon>
        <taxon>Chytridiomycetes</taxon>
        <taxon>Rhizophlyctidales</taxon>
        <taxon>Rhizophlyctidaceae</taxon>
        <taxon>Rhizophlyctis</taxon>
    </lineage>
</organism>
<dbReference type="GO" id="GO:0015031">
    <property type="term" value="P:protein transport"/>
    <property type="evidence" value="ECO:0007669"/>
    <property type="project" value="UniProtKB-KW"/>
</dbReference>
<dbReference type="CDD" id="cd15843">
    <property type="entry name" value="R-SNARE"/>
    <property type="match status" value="1"/>
</dbReference>
<dbReference type="Pfam" id="PF00957">
    <property type="entry name" value="Synaptobrevin"/>
    <property type="match status" value="1"/>
</dbReference>
<dbReference type="Proteomes" id="UP001212841">
    <property type="component" value="Unassembled WGS sequence"/>
</dbReference>
<comment type="similarity">
    <text evidence="2">Belongs to the synaptobrevin family.</text>
</comment>
<evidence type="ECO:0000259" key="13">
    <source>
        <dbReference type="PROSITE" id="PS50859"/>
    </source>
</evidence>
<dbReference type="PROSITE" id="PS50859">
    <property type="entry name" value="LONGIN"/>
    <property type="match status" value="1"/>
</dbReference>
<keyword evidence="9 12" id="KW-0472">Membrane</keyword>
<dbReference type="Gene3D" id="1.20.5.110">
    <property type="match status" value="1"/>
</dbReference>
<evidence type="ECO:0000256" key="7">
    <source>
        <dbReference type="ARBA" id="ARBA00023034"/>
    </source>
</evidence>
<evidence type="ECO:0000256" key="8">
    <source>
        <dbReference type="ARBA" id="ARBA00023054"/>
    </source>
</evidence>
<name>A0AAD5X9G2_9FUNG</name>